<evidence type="ECO:0000313" key="2">
    <source>
        <dbReference type="EMBL" id="KAL3537947.1"/>
    </source>
</evidence>
<gene>
    <name evidence="2" type="ORF">ACH5RR_001313</name>
</gene>
<feature type="region of interest" description="Disordered" evidence="1">
    <location>
        <begin position="323"/>
        <end position="344"/>
    </location>
</feature>
<protein>
    <submittedName>
        <fullName evidence="2">Uncharacterized protein</fullName>
    </submittedName>
</protein>
<evidence type="ECO:0000256" key="1">
    <source>
        <dbReference type="SAM" id="MobiDB-lite"/>
    </source>
</evidence>
<proteinExistence type="predicted"/>
<feature type="region of interest" description="Disordered" evidence="1">
    <location>
        <begin position="358"/>
        <end position="385"/>
    </location>
</feature>
<reference evidence="2 3" key="1">
    <citation type="submission" date="2024-11" db="EMBL/GenBank/DDBJ databases">
        <title>A near-complete genome assembly of Cinchona calisaya.</title>
        <authorList>
            <person name="Lian D.C."/>
            <person name="Zhao X.W."/>
            <person name="Wei L."/>
        </authorList>
    </citation>
    <scope>NUCLEOTIDE SEQUENCE [LARGE SCALE GENOMIC DNA]</scope>
    <source>
        <tissue evidence="2">Nenye</tissue>
    </source>
</reference>
<keyword evidence="3" id="KW-1185">Reference proteome</keyword>
<organism evidence="2 3">
    <name type="scientific">Cinchona calisaya</name>
    <dbReference type="NCBI Taxonomy" id="153742"/>
    <lineage>
        <taxon>Eukaryota</taxon>
        <taxon>Viridiplantae</taxon>
        <taxon>Streptophyta</taxon>
        <taxon>Embryophyta</taxon>
        <taxon>Tracheophyta</taxon>
        <taxon>Spermatophyta</taxon>
        <taxon>Magnoliopsida</taxon>
        <taxon>eudicotyledons</taxon>
        <taxon>Gunneridae</taxon>
        <taxon>Pentapetalae</taxon>
        <taxon>asterids</taxon>
        <taxon>lamiids</taxon>
        <taxon>Gentianales</taxon>
        <taxon>Rubiaceae</taxon>
        <taxon>Cinchonoideae</taxon>
        <taxon>Cinchoneae</taxon>
        <taxon>Cinchona</taxon>
    </lineage>
</organism>
<sequence>MRVLPRLLAVEMGPKTGGREDTWNQHDGVAAVEKMFQWLLLVVQKGKEKYLLCQVSILEKTYEVLSTNEAKRDHLRKFILLLMLEWKEFEGHLDLTLKFFQECVAELQSRETHLSLVQESVNKSSLEVNLIRKSIDQRFEEVLEKEKEFKLLQEKETKELKLLNETLSRICKEVEVREEKLNEQEKLIQLFFEKIELEQKQFEVIQNLVGERFNEIWLKEKQIEQRVHELDLKGQKLMQREKEIELREKILDLRKKEIELKEGEFDSAKISKKQSPVLDSGEKNGLQPKGKEILLPHQGWQRNQFFVAIESASYEGYNSEKFKPGTGIERNDDIGEDARSKENDGNITISDVRKGYLDIPVDDDTEPRESRELMNNGRKRGSTGTENDVIVTEQVFGVDDYHYSRTSYDLLQTLRN</sequence>
<comment type="caution">
    <text evidence="2">The sequence shown here is derived from an EMBL/GenBank/DDBJ whole genome shotgun (WGS) entry which is preliminary data.</text>
</comment>
<accession>A0ABD3B308</accession>
<evidence type="ECO:0000313" key="3">
    <source>
        <dbReference type="Proteomes" id="UP001630127"/>
    </source>
</evidence>
<name>A0ABD3B308_9GENT</name>
<dbReference type="EMBL" id="JBJUIK010000001">
    <property type="protein sequence ID" value="KAL3537947.1"/>
    <property type="molecule type" value="Genomic_DNA"/>
</dbReference>
<dbReference type="Proteomes" id="UP001630127">
    <property type="component" value="Unassembled WGS sequence"/>
</dbReference>
<dbReference type="AlphaFoldDB" id="A0ABD3B308"/>